<keyword evidence="2" id="KW-0472">Membrane</keyword>
<feature type="transmembrane region" description="Helical" evidence="2">
    <location>
        <begin position="375"/>
        <end position="393"/>
    </location>
</feature>
<feature type="coiled-coil region" evidence="1">
    <location>
        <begin position="153"/>
        <end position="183"/>
    </location>
</feature>
<dbReference type="Proteomes" id="UP001470230">
    <property type="component" value="Unassembled WGS sequence"/>
</dbReference>
<comment type="caution">
    <text evidence="3">The sequence shown here is derived from an EMBL/GenBank/DDBJ whole genome shotgun (WGS) entry which is preliminary data.</text>
</comment>
<evidence type="ECO:0000256" key="1">
    <source>
        <dbReference type="SAM" id="Coils"/>
    </source>
</evidence>
<proteinExistence type="predicted"/>
<evidence type="ECO:0000256" key="2">
    <source>
        <dbReference type="SAM" id="Phobius"/>
    </source>
</evidence>
<keyword evidence="2" id="KW-1133">Transmembrane helix</keyword>
<evidence type="ECO:0000313" key="4">
    <source>
        <dbReference type="Proteomes" id="UP001470230"/>
    </source>
</evidence>
<gene>
    <name evidence="3" type="ORF">M9Y10_042749</name>
</gene>
<organism evidence="3 4">
    <name type="scientific">Tritrichomonas musculus</name>
    <dbReference type="NCBI Taxonomy" id="1915356"/>
    <lineage>
        <taxon>Eukaryota</taxon>
        <taxon>Metamonada</taxon>
        <taxon>Parabasalia</taxon>
        <taxon>Tritrichomonadida</taxon>
        <taxon>Tritrichomonadidae</taxon>
        <taxon>Tritrichomonas</taxon>
    </lineage>
</organism>
<dbReference type="EMBL" id="JAPFFF010000008">
    <property type="protein sequence ID" value="KAK8883652.1"/>
    <property type="molecule type" value="Genomic_DNA"/>
</dbReference>
<keyword evidence="2" id="KW-0812">Transmembrane</keyword>
<keyword evidence="1" id="KW-0175">Coiled coil</keyword>
<accession>A0ABR2JZH4</accession>
<keyword evidence="4" id="KW-1185">Reference proteome</keyword>
<sequence length="626" mass="73816">MEANHFEEEARISKNILDYISKPDFMNRDICSLDRILEIYFDQKIRDPNEEKEVVNFLFNYIKEKGNDGCVLFRHIRNSSEVDNIVLRIYHQYGRSFNYDVMNPSLFLSSFSLIKKNETLKRLIYFLLVFIPLFLIFTIISYNRTNQVKNEFIKQLNDKEMQLNNQIQATEKLEKELKTITLKYENDLKIKEQLGTEITTLKEGLKDEMSKIKSHFESELTNVKEKQQEVGELVSCKENLANEQISKKKLEIDLSECNSSLHAEQINKEQLEIDLEICNSSLIAENESKKQLEEELGAFNISMKELEDKLKSRPNSVGKISFKVVFVFIIDVAVLAISILMFLDTLGDYVLGLVFSIISELALDFTLIFEYSYLGYVFFTIAFAISIFSLLFISHNLDLKSNKSMMFFFVHVLLSSAWKYMQFNQKEGHLILSIFVCTIFIAGISILYYFNYKSEEISNIVICEVSLFIYYIQIESSVKLISNIVFIIFLILVTLEFFDHHMLFYCGIEFFDRYFHVFIFACSSYVIYFIFLWNPVKINMWGMFFIIVESILFFIFRDERIIFELFVTSLLFNYIIFDTIVAIAILYLTYQEIQKQDRSDKPMFLAVNAYIVILIYLFSLFKFWKS</sequence>
<feature type="transmembrane region" description="Helical" evidence="2">
    <location>
        <begin position="563"/>
        <end position="590"/>
    </location>
</feature>
<feature type="transmembrane region" description="Helical" evidence="2">
    <location>
        <begin position="123"/>
        <end position="142"/>
    </location>
</feature>
<evidence type="ECO:0000313" key="3">
    <source>
        <dbReference type="EMBL" id="KAK8883652.1"/>
    </source>
</evidence>
<name>A0ABR2JZH4_9EUKA</name>
<protein>
    <submittedName>
        <fullName evidence="3">Uncharacterized protein</fullName>
    </submittedName>
</protein>
<feature type="transmembrane region" description="Helical" evidence="2">
    <location>
        <begin position="320"/>
        <end position="343"/>
    </location>
</feature>
<feature type="transmembrane region" description="Helical" evidence="2">
    <location>
        <begin position="538"/>
        <end position="556"/>
    </location>
</feature>
<feature type="transmembrane region" description="Helical" evidence="2">
    <location>
        <begin position="480"/>
        <end position="498"/>
    </location>
</feature>
<feature type="transmembrane region" description="Helical" evidence="2">
    <location>
        <begin position="510"/>
        <end position="532"/>
    </location>
</feature>
<feature type="transmembrane region" description="Helical" evidence="2">
    <location>
        <begin position="602"/>
        <end position="624"/>
    </location>
</feature>
<reference evidence="3 4" key="1">
    <citation type="submission" date="2024-04" db="EMBL/GenBank/DDBJ databases">
        <title>Tritrichomonas musculus Genome.</title>
        <authorList>
            <person name="Alves-Ferreira E."/>
            <person name="Grigg M."/>
            <person name="Lorenzi H."/>
            <person name="Galac M."/>
        </authorList>
    </citation>
    <scope>NUCLEOTIDE SEQUENCE [LARGE SCALE GENOMIC DNA]</scope>
    <source>
        <strain evidence="3 4">EAF2021</strain>
    </source>
</reference>
<feature type="transmembrane region" description="Helical" evidence="2">
    <location>
        <begin position="429"/>
        <end position="450"/>
    </location>
</feature>